<evidence type="ECO:0000259" key="7">
    <source>
        <dbReference type="PROSITE" id="PS50110"/>
    </source>
</evidence>
<comment type="caution">
    <text evidence="9">The sequence shown here is derived from an EMBL/GenBank/DDBJ whole genome shotgun (WGS) entry which is preliminary data.</text>
</comment>
<proteinExistence type="predicted"/>
<dbReference type="EMBL" id="JAYGHX010000003">
    <property type="protein sequence ID" value="MEA5390937.1"/>
    <property type="molecule type" value="Genomic_DNA"/>
</dbReference>
<dbReference type="InterPro" id="IPR001789">
    <property type="entry name" value="Sig_transdc_resp-reg_receiver"/>
</dbReference>
<evidence type="ECO:0000256" key="1">
    <source>
        <dbReference type="ARBA" id="ARBA00022553"/>
    </source>
</evidence>
<keyword evidence="3 6" id="KW-0238">DNA-binding</keyword>
<dbReference type="PANTHER" id="PTHR48111">
    <property type="entry name" value="REGULATOR OF RPOS"/>
    <property type="match status" value="1"/>
</dbReference>
<sequence>MGAEPTKILVVDDDDDIRGLLIGVLSEEGFAARGVPDAGRMDAAIALERPDLVILDLMLPGEDGLSICRRLRAASSIPVIMLTARSAEVDRIVGLELGADDYVTKPFSKRELVARIRSVLRRGGPPAGRNPPQEVLQFNQYTVHVNARRLSDSSGRDIALTSAEFDLLVCFVQAPQRVLSRDLLLEKVHQRRGDPFDRSIDTLVSRLRKKIEAASDNERLIATIRSHGYLFTPTVQVVSG</sequence>
<evidence type="ECO:0000256" key="4">
    <source>
        <dbReference type="ARBA" id="ARBA00023163"/>
    </source>
</evidence>
<dbReference type="PROSITE" id="PS51755">
    <property type="entry name" value="OMPR_PHOB"/>
    <property type="match status" value="1"/>
</dbReference>
<dbReference type="PROSITE" id="PS50110">
    <property type="entry name" value="RESPONSE_REGULATORY"/>
    <property type="match status" value="1"/>
</dbReference>
<dbReference type="InterPro" id="IPR039420">
    <property type="entry name" value="WalR-like"/>
</dbReference>
<dbReference type="SMART" id="SM00448">
    <property type="entry name" value="REC"/>
    <property type="match status" value="1"/>
</dbReference>
<dbReference type="Pfam" id="PF00486">
    <property type="entry name" value="Trans_reg_C"/>
    <property type="match status" value="1"/>
</dbReference>
<name>A0ABU5RT25_9CYAN</name>
<feature type="domain" description="Response regulatory" evidence="7">
    <location>
        <begin position="7"/>
        <end position="120"/>
    </location>
</feature>
<dbReference type="PANTHER" id="PTHR48111:SF4">
    <property type="entry name" value="DNA-BINDING DUAL TRANSCRIPTIONAL REGULATOR OMPR"/>
    <property type="match status" value="1"/>
</dbReference>
<evidence type="ECO:0000256" key="5">
    <source>
        <dbReference type="PROSITE-ProRule" id="PRU00169"/>
    </source>
</evidence>
<keyword evidence="4" id="KW-0804">Transcription</keyword>
<organism evidence="9 10">
    <name type="scientific">Cyanobium gracile UHCC 0139</name>
    <dbReference type="NCBI Taxonomy" id="3110308"/>
    <lineage>
        <taxon>Bacteria</taxon>
        <taxon>Bacillati</taxon>
        <taxon>Cyanobacteriota</taxon>
        <taxon>Cyanophyceae</taxon>
        <taxon>Synechococcales</taxon>
        <taxon>Prochlorococcaceae</taxon>
        <taxon>Cyanobium</taxon>
    </lineage>
</organism>
<feature type="domain" description="OmpR/PhoB-type" evidence="8">
    <location>
        <begin position="133"/>
        <end position="233"/>
    </location>
</feature>
<evidence type="ECO:0000256" key="3">
    <source>
        <dbReference type="ARBA" id="ARBA00023125"/>
    </source>
</evidence>
<keyword evidence="1 5" id="KW-0597">Phosphoprotein</keyword>
<keyword evidence="2" id="KW-0805">Transcription regulation</keyword>
<keyword evidence="10" id="KW-1185">Reference proteome</keyword>
<evidence type="ECO:0000256" key="6">
    <source>
        <dbReference type="PROSITE-ProRule" id="PRU01091"/>
    </source>
</evidence>
<evidence type="ECO:0000256" key="2">
    <source>
        <dbReference type="ARBA" id="ARBA00023015"/>
    </source>
</evidence>
<dbReference type="RefSeq" id="WP_216909479.1">
    <property type="nucleotide sequence ID" value="NZ_JAYGHX010000003.1"/>
</dbReference>
<dbReference type="CDD" id="cd00383">
    <property type="entry name" value="trans_reg_C"/>
    <property type="match status" value="1"/>
</dbReference>
<dbReference type="SMART" id="SM00862">
    <property type="entry name" value="Trans_reg_C"/>
    <property type="match status" value="1"/>
</dbReference>
<reference evidence="9 10" key="1">
    <citation type="submission" date="2023-12" db="EMBL/GenBank/DDBJ databases">
        <title>Baltic Sea Cyanobacteria.</title>
        <authorList>
            <person name="Delbaje E."/>
            <person name="Fewer D.P."/>
            <person name="Shishido T.K."/>
        </authorList>
    </citation>
    <scope>NUCLEOTIDE SEQUENCE [LARGE SCALE GENOMIC DNA]</scope>
    <source>
        <strain evidence="9 10">UHCC 0139</strain>
    </source>
</reference>
<dbReference type="Proteomes" id="UP001304461">
    <property type="component" value="Unassembled WGS sequence"/>
</dbReference>
<evidence type="ECO:0000313" key="9">
    <source>
        <dbReference type="EMBL" id="MEA5390937.1"/>
    </source>
</evidence>
<feature type="DNA-binding region" description="OmpR/PhoB-type" evidence="6">
    <location>
        <begin position="133"/>
        <end position="233"/>
    </location>
</feature>
<feature type="modified residue" description="4-aspartylphosphate" evidence="5">
    <location>
        <position position="56"/>
    </location>
</feature>
<dbReference type="Pfam" id="PF00072">
    <property type="entry name" value="Response_reg"/>
    <property type="match status" value="1"/>
</dbReference>
<evidence type="ECO:0000313" key="10">
    <source>
        <dbReference type="Proteomes" id="UP001304461"/>
    </source>
</evidence>
<gene>
    <name evidence="9" type="ORF">VB738_06645</name>
</gene>
<accession>A0ABU5RT25</accession>
<protein>
    <submittedName>
        <fullName evidence="9">Response regulator</fullName>
    </submittedName>
</protein>
<evidence type="ECO:0000259" key="8">
    <source>
        <dbReference type="PROSITE" id="PS51755"/>
    </source>
</evidence>
<dbReference type="InterPro" id="IPR001867">
    <property type="entry name" value="OmpR/PhoB-type_DNA-bd"/>
</dbReference>